<name>A0A397VDM6_9GLOM</name>
<dbReference type="Proteomes" id="UP000266673">
    <property type="component" value="Unassembled WGS sequence"/>
</dbReference>
<dbReference type="AlphaFoldDB" id="A0A397VDM6"/>
<protein>
    <submittedName>
        <fullName evidence="1">Uncharacterized protein</fullName>
    </submittedName>
</protein>
<proteinExistence type="predicted"/>
<organism evidence="1 2">
    <name type="scientific">Gigaspora rosea</name>
    <dbReference type="NCBI Taxonomy" id="44941"/>
    <lineage>
        <taxon>Eukaryota</taxon>
        <taxon>Fungi</taxon>
        <taxon>Fungi incertae sedis</taxon>
        <taxon>Mucoromycota</taxon>
        <taxon>Glomeromycotina</taxon>
        <taxon>Glomeromycetes</taxon>
        <taxon>Diversisporales</taxon>
        <taxon>Gigasporaceae</taxon>
        <taxon>Gigaspora</taxon>
    </lineage>
</organism>
<keyword evidence="2" id="KW-1185">Reference proteome</keyword>
<comment type="caution">
    <text evidence="1">The sequence shown here is derived from an EMBL/GenBank/DDBJ whole genome shotgun (WGS) entry which is preliminary data.</text>
</comment>
<evidence type="ECO:0000313" key="2">
    <source>
        <dbReference type="Proteomes" id="UP000266673"/>
    </source>
</evidence>
<dbReference type="EMBL" id="QKWP01000560">
    <property type="protein sequence ID" value="RIB18123.1"/>
    <property type="molecule type" value="Genomic_DNA"/>
</dbReference>
<reference evidence="1 2" key="1">
    <citation type="submission" date="2018-06" db="EMBL/GenBank/DDBJ databases">
        <title>Comparative genomics reveals the genomic features of Rhizophagus irregularis, R. cerebriforme, R. diaphanum and Gigaspora rosea, and their symbiotic lifestyle signature.</title>
        <authorList>
            <person name="Morin E."/>
            <person name="San Clemente H."/>
            <person name="Chen E.C.H."/>
            <person name="De La Providencia I."/>
            <person name="Hainaut M."/>
            <person name="Kuo A."/>
            <person name="Kohler A."/>
            <person name="Murat C."/>
            <person name="Tang N."/>
            <person name="Roy S."/>
            <person name="Loubradou J."/>
            <person name="Henrissat B."/>
            <person name="Grigoriev I.V."/>
            <person name="Corradi N."/>
            <person name="Roux C."/>
            <person name="Martin F.M."/>
        </authorList>
    </citation>
    <scope>NUCLEOTIDE SEQUENCE [LARGE SCALE GENOMIC DNA]</scope>
    <source>
        <strain evidence="1 2">DAOM 194757</strain>
    </source>
</reference>
<gene>
    <name evidence="1" type="ORF">C2G38_2185514</name>
</gene>
<evidence type="ECO:0000313" key="1">
    <source>
        <dbReference type="EMBL" id="RIB18123.1"/>
    </source>
</evidence>
<sequence>MASHVALVVAVTSIEIFFSTNEQPQQFTPGDLVFISGKYVIPEVEYEIRNA</sequence>
<accession>A0A397VDM6</accession>